<name>A0AAV9Y2M3_9CRYT</name>
<keyword evidence="2" id="KW-1185">Reference proteome</keyword>
<dbReference type="Proteomes" id="UP001311799">
    <property type="component" value="Unassembled WGS sequence"/>
</dbReference>
<dbReference type="EMBL" id="JAWDEY010000005">
    <property type="protein sequence ID" value="KAK6590680.1"/>
    <property type="molecule type" value="Genomic_DNA"/>
</dbReference>
<sequence length="252" mass="28469">MKPVAKETVLKKNEKNVTYNIRNRNPLSILKDKLLDLKNRTQDERITRLKLIERDFEIIKKVFEEHVRLTFLKLNISVEPIGATKGESAENNIYNTNSNSNVVYGIKSNDDSNNDQPVKIGSDSSGADNNLSIGAIPYGSNIEKLETNIHLTTAIVKTDEKIINNNLNPGHVFNSGDKILSSNVFEKVERGNNSTLYKNHIIGNSTIQTVNQINNLAHPYHNNSVYNSGRIHQIKTDNQIIQETQRTFTDDI</sequence>
<accession>A0AAV9Y2M3</accession>
<evidence type="ECO:0000313" key="2">
    <source>
        <dbReference type="Proteomes" id="UP001311799"/>
    </source>
</evidence>
<organism evidence="1 2">
    <name type="scientific">Cryptosporidium xiaoi</name>
    <dbReference type="NCBI Taxonomy" id="659607"/>
    <lineage>
        <taxon>Eukaryota</taxon>
        <taxon>Sar</taxon>
        <taxon>Alveolata</taxon>
        <taxon>Apicomplexa</taxon>
        <taxon>Conoidasida</taxon>
        <taxon>Coccidia</taxon>
        <taxon>Eucoccidiorida</taxon>
        <taxon>Eimeriorina</taxon>
        <taxon>Cryptosporidiidae</taxon>
        <taxon>Cryptosporidium</taxon>
    </lineage>
</organism>
<gene>
    <name evidence="1" type="ORF">RS030_142211</name>
</gene>
<protein>
    <submittedName>
        <fullName evidence="1">Uncharacterized protein</fullName>
    </submittedName>
</protein>
<comment type="caution">
    <text evidence="1">The sequence shown here is derived from an EMBL/GenBank/DDBJ whole genome shotgun (WGS) entry which is preliminary data.</text>
</comment>
<evidence type="ECO:0000313" key="1">
    <source>
        <dbReference type="EMBL" id="KAK6590680.1"/>
    </source>
</evidence>
<reference evidence="1 2" key="1">
    <citation type="submission" date="2023-10" db="EMBL/GenBank/DDBJ databases">
        <title>Comparative genomics analysis reveals potential genetic determinants of host preference in Cryptosporidium xiaoi.</title>
        <authorList>
            <person name="Xiao L."/>
            <person name="Li J."/>
        </authorList>
    </citation>
    <scope>NUCLEOTIDE SEQUENCE [LARGE SCALE GENOMIC DNA]</scope>
    <source>
        <strain evidence="1 2">52996</strain>
    </source>
</reference>
<dbReference type="AlphaFoldDB" id="A0AAV9Y2M3"/>
<proteinExistence type="predicted"/>